<dbReference type="OrthoDB" id="9796381at2"/>
<proteinExistence type="predicted"/>
<dbReference type="Pfam" id="PF00583">
    <property type="entry name" value="Acetyltransf_1"/>
    <property type="match status" value="1"/>
</dbReference>
<sequence>MTMYVRLATNADLTTMMQVIDEGKRALAADQIPQWQDGYPQASDLQQDINAHNAWLLIVDGQVAGTATLLTHPDPNYAHIYDGTWDPTAGEHYTSIHRIAIASGYHGQHLADFYFSNLMTLSYQLGFHQIRIDTHAKNTRMQHVITKAGFTYRGVVYMDGDSTDQRNAYQITL</sequence>
<evidence type="ECO:0000259" key="1">
    <source>
        <dbReference type="PROSITE" id="PS51186"/>
    </source>
</evidence>
<name>A0A426D7T9_9LACO</name>
<dbReference type="Proteomes" id="UP000283633">
    <property type="component" value="Unassembled WGS sequence"/>
</dbReference>
<evidence type="ECO:0000313" key="2">
    <source>
        <dbReference type="EMBL" id="RRK10664.1"/>
    </source>
</evidence>
<accession>A0A426D7T9</accession>
<gene>
    <name evidence="2" type="ORF">D1831_06270</name>
</gene>
<dbReference type="RefSeq" id="WP_125072076.1">
    <property type="nucleotide sequence ID" value="NZ_QWZQ01000016.1"/>
</dbReference>
<dbReference type="InterPro" id="IPR016181">
    <property type="entry name" value="Acyl_CoA_acyltransferase"/>
</dbReference>
<dbReference type="SUPFAM" id="SSF55729">
    <property type="entry name" value="Acyl-CoA N-acyltransferases (Nat)"/>
    <property type="match status" value="1"/>
</dbReference>
<evidence type="ECO:0000313" key="3">
    <source>
        <dbReference type="Proteomes" id="UP000283633"/>
    </source>
</evidence>
<reference evidence="2 3" key="1">
    <citation type="submission" date="2018-08" db="EMBL/GenBank/DDBJ databases">
        <title>Genome Lactobacillus garii FI11369.</title>
        <authorList>
            <person name="Diaz M."/>
            <person name="Narbad A."/>
        </authorList>
    </citation>
    <scope>NUCLEOTIDE SEQUENCE [LARGE SCALE GENOMIC DNA]</scope>
    <source>
        <strain evidence="2 3">FI11369</strain>
    </source>
</reference>
<organism evidence="2 3">
    <name type="scientific">Lactiplantibacillus garii</name>
    <dbReference type="NCBI Taxonomy" id="2306423"/>
    <lineage>
        <taxon>Bacteria</taxon>
        <taxon>Bacillati</taxon>
        <taxon>Bacillota</taxon>
        <taxon>Bacilli</taxon>
        <taxon>Lactobacillales</taxon>
        <taxon>Lactobacillaceae</taxon>
        <taxon>Lactiplantibacillus</taxon>
    </lineage>
</organism>
<keyword evidence="3" id="KW-1185">Reference proteome</keyword>
<dbReference type="Gene3D" id="3.40.630.30">
    <property type="match status" value="1"/>
</dbReference>
<protein>
    <submittedName>
        <fullName evidence="2">GNAT family N-acetyltransferase</fullName>
    </submittedName>
</protein>
<dbReference type="AlphaFoldDB" id="A0A426D7T9"/>
<dbReference type="InterPro" id="IPR000182">
    <property type="entry name" value="GNAT_dom"/>
</dbReference>
<feature type="domain" description="N-acetyltransferase" evidence="1">
    <location>
        <begin position="3"/>
        <end position="173"/>
    </location>
</feature>
<dbReference type="GO" id="GO:0016747">
    <property type="term" value="F:acyltransferase activity, transferring groups other than amino-acyl groups"/>
    <property type="evidence" value="ECO:0007669"/>
    <property type="project" value="InterPro"/>
</dbReference>
<dbReference type="PROSITE" id="PS51186">
    <property type="entry name" value="GNAT"/>
    <property type="match status" value="1"/>
</dbReference>
<comment type="caution">
    <text evidence="2">The sequence shown here is derived from an EMBL/GenBank/DDBJ whole genome shotgun (WGS) entry which is preliminary data.</text>
</comment>
<keyword evidence="2" id="KW-0808">Transferase</keyword>
<dbReference type="EMBL" id="QWZQ01000016">
    <property type="protein sequence ID" value="RRK10664.1"/>
    <property type="molecule type" value="Genomic_DNA"/>
</dbReference>